<comment type="caution">
    <text evidence="2">The sequence shown here is derived from an EMBL/GenBank/DDBJ whole genome shotgun (WGS) entry which is preliminary data.</text>
</comment>
<dbReference type="Proteomes" id="UP000186601">
    <property type="component" value="Unassembled WGS sequence"/>
</dbReference>
<dbReference type="InterPro" id="IPR038718">
    <property type="entry name" value="SNF2-like_sf"/>
</dbReference>
<evidence type="ECO:0000313" key="3">
    <source>
        <dbReference type="Proteomes" id="UP000186601"/>
    </source>
</evidence>
<feature type="region of interest" description="Disordered" evidence="1">
    <location>
        <begin position="73"/>
        <end position="92"/>
    </location>
</feature>
<dbReference type="OrthoDB" id="413460at2759"/>
<dbReference type="PANTHER" id="PTHR45629:SF7">
    <property type="entry name" value="DNA EXCISION REPAIR PROTEIN ERCC-6-RELATED"/>
    <property type="match status" value="1"/>
</dbReference>
<keyword evidence="3" id="KW-1185">Reference proteome</keyword>
<dbReference type="EMBL" id="MLYV02001209">
    <property type="protein sequence ID" value="PSR72161.1"/>
    <property type="molecule type" value="Genomic_DNA"/>
</dbReference>
<reference evidence="2 3" key="1">
    <citation type="submission" date="2018-02" db="EMBL/GenBank/DDBJ databases">
        <title>Genome sequence of the basidiomycete white-rot fungus Phlebia centrifuga.</title>
        <authorList>
            <person name="Granchi Z."/>
            <person name="Peng M."/>
            <person name="de Vries R.P."/>
            <person name="Hilden K."/>
            <person name="Makela M.R."/>
            <person name="Grigoriev I."/>
            <person name="Riley R."/>
        </authorList>
    </citation>
    <scope>NUCLEOTIDE SEQUENCE [LARGE SCALE GENOMIC DNA]</scope>
    <source>
        <strain evidence="2 3">FBCC195</strain>
    </source>
</reference>
<dbReference type="STRING" id="98765.A0A2R6NIN9"/>
<dbReference type="AlphaFoldDB" id="A0A2R6NIN9"/>
<dbReference type="GO" id="GO:0015616">
    <property type="term" value="F:DNA translocase activity"/>
    <property type="evidence" value="ECO:0007669"/>
    <property type="project" value="TreeGrafter"/>
</dbReference>
<dbReference type="PANTHER" id="PTHR45629">
    <property type="entry name" value="SNF2/RAD54 FAMILY MEMBER"/>
    <property type="match status" value="1"/>
</dbReference>
<dbReference type="InterPro" id="IPR050496">
    <property type="entry name" value="SNF2_RAD54_helicase_repair"/>
</dbReference>
<organism evidence="2 3">
    <name type="scientific">Hermanssonia centrifuga</name>
    <dbReference type="NCBI Taxonomy" id="98765"/>
    <lineage>
        <taxon>Eukaryota</taxon>
        <taxon>Fungi</taxon>
        <taxon>Dikarya</taxon>
        <taxon>Basidiomycota</taxon>
        <taxon>Agaricomycotina</taxon>
        <taxon>Agaricomycetes</taxon>
        <taxon>Polyporales</taxon>
        <taxon>Meruliaceae</taxon>
        <taxon>Hermanssonia</taxon>
    </lineage>
</organism>
<proteinExistence type="predicted"/>
<evidence type="ECO:0000313" key="2">
    <source>
        <dbReference type="EMBL" id="PSR72161.1"/>
    </source>
</evidence>
<gene>
    <name evidence="2" type="ORF">PHLCEN_2v11953</name>
</gene>
<accession>A0A2R6NIN9</accession>
<dbReference type="GO" id="GO:0007131">
    <property type="term" value="P:reciprocal meiotic recombination"/>
    <property type="evidence" value="ECO:0007669"/>
    <property type="project" value="TreeGrafter"/>
</dbReference>
<sequence length="242" mass="26411">MGTKRWDGTPLYVGYKATITGKEIEVDGSIKQSQMPTIAGKSTEYENELEFGDPPQSQAQTSFLLDHWESPGVDVKREPAQSPAPISGPSAKKPYVAPSSFYAHKPAKPKVAAPLHNPNDEGAVTMPSGTGAHHAKYNKKNAPVVPVVIDPIVARRLRPHQIEGVKFMYECVMAMKGHDGKGCILADEIRSRWYGPCSVSDSLMATLLTQEHRTEQNPYWGIGPTVGKVLIVCPVTLINVRP</sequence>
<dbReference type="Gene3D" id="3.40.50.10810">
    <property type="entry name" value="Tandem AAA-ATPase domain"/>
    <property type="match status" value="1"/>
</dbReference>
<dbReference type="GO" id="GO:0000724">
    <property type="term" value="P:double-strand break repair via homologous recombination"/>
    <property type="evidence" value="ECO:0007669"/>
    <property type="project" value="TreeGrafter"/>
</dbReference>
<evidence type="ECO:0000256" key="1">
    <source>
        <dbReference type="SAM" id="MobiDB-lite"/>
    </source>
</evidence>
<protein>
    <submittedName>
        <fullName evidence="2">Uncharacterized protein</fullName>
    </submittedName>
</protein>
<name>A0A2R6NIN9_9APHY</name>
<dbReference type="GO" id="GO:0005634">
    <property type="term" value="C:nucleus"/>
    <property type="evidence" value="ECO:0007669"/>
    <property type="project" value="TreeGrafter"/>
</dbReference>